<protein>
    <recommendedName>
        <fullName evidence="2">Retrotransposon Copia-like N-terminal domain-containing protein</fullName>
    </recommendedName>
</protein>
<reference evidence="3" key="2">
    <citation type="journal article" date="2024" name="Plant">
        <title>Genomic evolution and insights into agronomic trait innovations of Sesamum species.</title>
        <authorList>
            <person name="Miao H."/>
            <person name="Wang L."/>
            <person name="Qu L."/>
            <person name="Liu H."/>
            <person name="Sun Y."/>
            <person name="Le M."/>
            <person name="Wang Q."/>
            <person name="Wei S."/>
            <person name="Zheng Y."/>
            <person name="Lin W."/>
            <person name="Duan Y."/>
            <person name="Cao H."/>
            <person name="Xiong S."/>
            <person name="Wang X."/>
            <person name="Wei L."/>
            <person name="Li C."/>
            <person name="Ma Q."/>
            <person name="Ju M."/>
            <person name="Zhao R."/>
            <person name="Li G."/>
            <person name="Mu C."/>
            <person name="Tian Q."/>
            <person name="Mei H."/>
            <person name="Zhang T."/>
            <person name="Gao T."/>
            <person name="Zhang H."/>
        </authorList>
    </citation>
    <scope>NUCLEOTIDE SEQUENCE</scope>
    <source>
        <strain evidence="3">KEN1</strain>
    </source>
</reference>
<organism evidence="3">
    <name type="scientific">Sesamum latifolium</name>
    <dbReference type="NCBI Taxonomy" id="2727402"/>
    <lineage>
        <taxon>Eukaryota</taxon>
        <taxon>Viridiplantae</taxon>
        <taxon>Streptophyta</taxon>
        <taxon>Embryophyta</taxon>
        <taxon>Tracheophyta</taxon>
        <taxon>Spermatophyta</taxon>
        <taxon>Magnoliopsida</taxon>
        <taxon>eudicotyledons</taxon>
        <taxon>Gunneridae</taxon>
        <taxon>Pentapetalae</taxon>
        <taxon>asterids</taxon>
        <taxon>lamiids</taxon>
        <taxon>Lamiales</taxon>
        <taxon>Pedaliaceae</taxon>
        <taxon>Sesamum</taxon>
    </lineage>
</organism>
<comment type="caution">
    <text evidence="3">The sequence shown here is derived from an EMBL/GenBank/DDBJ whole genome shotgun (WGS) entry which is preliminary data.</text>
</comment>
<dbReference type="PANTHER" id="PTHR37610">
    <property type="entry name" value="CCHC-TYPE DOMAIN-CONTAINING PROTEIN"/>
    <property type="match status" value="1"/>
</dbReference>
<dbReference type="InterPro" id="IPR029472">
    <property type="entry name" value="Copia-like_N"/>
</dbReference>
<dbReference type="AlphaFoldDB" id="A0AAW2WSE5"/>
<reference evidence="3" key="1">
    <citation type="submission" date="2020-06" db="EMBL/GenBank/DDBJ databases">
        <authorList>
            <person name="Li T."/>
            <person name="Hu X."/>
            <person name="Zhang T."/>
            <person name="Song X."/>
            <person name="Zhang H."/>
            <person name="Dai N."/>
            <person name="Sheng W."/>
            <person name="Hou X."/>
            <person name="Wei L."/>
        </authorList>
    </citation>
    <scope>NUCLEOTIDE SEQUENCE</scope>
    <source>
        <strain evidence="3">KEN1</strain>
        <tissue evidence="3">Leaf</tissue>
    </source>
</reference>
<gene>
    <name evidence="3" type="ORF">Slati_2195600</name>
</gene>
<evidence type="ECO:0000259" key="2">
    <source>
        <dbReference type="Pfam" id="PF14244"/>
    </source>
</evidence>
<feature type="domain" description="Retrotransposon Copia-like N-terminal" evidence="2">
    <location>
        <begin position="29"/>
        <end position="75"/>
    </location>
</feature>
<dbReference type="EMBL" id="JACGWN010000007">
    <property type="protein sequence ID" value="KAL0444729.1"/>
    <property type="molecule type" value="Genomic_DNA"/>
</dbReference>
<accession>A0AAW2WSE5</accession>
<name>A0AAW2WSE5_9LAMI</name>
<evidence type="ECO:0000313" key="3">
    <source>
        <dbReference type="EMBL" id="KAL0444729.1"/>
    </source>
</evidence>
<feature type="region of interest" description="Disordered" evidence="1">
    <location>
        <begin position="1"/>
        <end position="21"/>
    </location>
</feature>
<proteinExistence type="predicted"/>
<dbReference type="PANTHER" id="PTHR37610:SF40">
    <property type="entry name" value="OS01G0909600 PROTEIN"/>
    <property type="match status" value="1"/>
</dbReference>
<dbReference type="Pfam" id="PF14244">
    <property type="entry name" value="Retrotran_gag_3"/>
    <property type="match status" value="1"/>
</dbReference>
<sequence length="159" mass="17695">MATKNQGDGGKGTTSQKAQADSDVLRLQNTDHPGMGLVSVPLDGTNYLSWSISIRLALGAKQKLSFIDGNCLKPAAGSDDLEQWQRADYMVISWLLNSISKEIAECFIYTTSARDLWMELEARFGESNGPLLYQIQRKISFMSQGHQTVSVYFIKLKKL</sequence>
<evidence type="ECO:0000256" key="1">
    <source>
        <dbReference type="SAM" id="MobiDB-lite"/>
    </source>
</evidence>